<dbReference type="InterPro" id="IPR003613">
    <property type="entry name" value="Ubox_domain"/>
</dbReference>
<dbReference type="GO" id="GO:0004842">
    <property type="term" value="F:ubiquitin-protein transferase activity"/>
    <property type="evidence" value="ECO:0007669"/>
    <property type="project" value="InterPro"/>
</dbReference>
<dbReference type="Proteomes" id="UP000601435">
    <property type="component" value="Unassembled WGS sequence"/>
</dbReference>
<dbReference type="EMBL" id="CAJNJA010006617">
    <property type="protein sequence ID" value="CAE7213004.1"/>
    <property type="molecule type" value="Genomic_DNA"/>
</dbReference>
<dbReference type="GO" id="GO:0016567">
    <property type="term" value="P:protein ubiquitination"/>
    <property type="evidence" value="ECO:0007669"/>
    <property type="project" value="InterPro"/>
</dbReference>
<keyword evidence="4" id="KW-1185">Reference proteome</keyword>
<dbReference type="Pfam" id="PF04564">
    <property type="entry name" value="U-box"/>
    <property type="match status" value="1"/>
</dbReference>
<dbReference type="AlphaFoldDB" id="A0A812JSH3"/>
<protein>
    <submittedName>
        <fullName evidence="3">SLC44A1 protein</fullName>
    </submittedName>
</protein>
<evidence type="ECO:0000256" key="1">
    <source>
        <dbReference type="SAM" id="MobiDB-lite"/>
    </source>
</evidence>
<dbReference type="Gene3D" id="3.30.40.10">
    <property type="entry name" value="Zinc/RING finger domain, C3HC4 (zinc finger)"/>
    <property type="match status" value="1"/>
</dbReference>
<dbReference type="SUPFAM" id="SSF57850">
    <property type="entry name" value="RING/U-box"/>
    <property type="match status" value="1"/>
</dbReference>
<feature type="region of interest" description="Disordered" evidence="1">
    <location>
        <begin position="328"/>
        <end position="358"/>
    </location>
</feature>
<dbReference type="OrthoDB" id="429441at2759"/>
<name>A0A812JSH3_9DINO</name>
<accession>A0A812JSH3</accession>
<feature type="compositionally biased region" description="Basic and acidic residues" evidence="1">
    <location>
        <begin position="328"/>
        <end position="339"/>
    </location>
</feature>
<dbReference type="InterPro" id="IPR013083">
    <property type="entry name" value="Znf_RING/FYVE/PHD"/>
</dbReference>
<gene>
    <name evidence="3" type="primary">SLC44A1</name>
    <name evidence="3" type="ORF">SNEC2469_LOCUS2271</name>
</gene>
<evidence type="ECO:0000259" key="2">
    <source>
        <dbReference type="Pfam" id="PF04564"/>
    </source>
</evidence>
<evidence type="ECO:0000313" key="3">
    <source>
        <dbReference type="EMBL" id="CAE7213004.1"/>
    </source>
</evidence>
<proteinExistence type="predicted"/>
<reference evidence="3" key="1">
    <citation type="submission" date="2021-02" db="EMBL/GenBank/DDBJ databases">
        <authorList>
            <person name="Dougan E. K."/>
            <person name="Rhodes N."/>
            <person name="Thang M."/>
            <person name="Chan C."/>
        </authorList>
    </citation>
    <scope>NUCLEOTIDE SEQUENCE</scope>
</reference>
<feature type="non-terminal residue" evidence="3">
    <location>
        <position position="1"/>
    </location>
</feature>
<feature type="domain" description="U-box" evidence="2">
    <location>
        <begin position="363"/>
        <end position="431"/>
    </location>
</feature>
<organism evidence="3 4">
    <name type="scientific">Symbiodinium necroappetens</name>
    <dbReference type="NCBI Taxonomy" id="1628268"/>
    <lineage>
        <taxon>Eukaryota</taxon>
        <taxon>Sar</taxon>
        <taxon>Alveolata</taxon>
        <taxon>Dinophyceae</taxon>
        <taxon>Suessiales</taxon>
        <taxon>Symbiodiniaceae</taxon>
        <taxon>Symbiodinium</taxon>
    </lineage>
</organism>
<evidence type="ECO:0000313" key="4">
    <source>
        <dbReference type="Proteomes" id="UP000601435"/>
    </source>
</evidence>
<comment type="caution">
    <text evidence="3">The sequence shown here is derived from an EMBL/GenBank/DDBJ whole genome shotgun (WGS) entry which is preliminary data.</text>
</comment>
<sequence>DGFAVQILANLWRLDGPVQPEWSMERFAKLGVLCFADTTQPFCKHALDLRLYQALQAVCIWTLALLLRAIGLRNGASNLWEFCNADALCATILVKGALSFQRARRVPHDLAQLQKAILSSALGLSHPSLVFDGEGEADVGIAERQEQLLSHCALLAAVASENELLDCLLSYDWAAATDLVPVLAAHLAVMASSTQLPLPHLEDAATNYLRHLKLRSLIIWDILLLETSPERGFLRDCAQLAFHVAPSPEAARSLVSRVNEADALAVAFSCALLANAGLGPKETAETAKLFHKLSAAMRGQARAQLEMTSFWRKDKADDWLSLFGLEPKEAKPKRPEPERSTVLAESRRRAPSTPGLRDLMSDVPKEFCCALDGRLLVDPVRTPGGRVYERSVLAKTLAEGDPRVLSDSPYTLQDCQRDAGLRARIVDWVRSTHSQSKEKRHSRCGVCCLAPMCSSTTRSMGASRQSRLKRLCFTLAWSGSLAQDGLADAVVEWIGVFVFRAGSDRLAATASAEEVEMLTKLTGLADIAYDILR</sequence>